<feature type="transmembrane region" description="Helical" evidence="9">
    <location>
        <begin position="513"/>
        <end position="535"/>
    </location>
</feature>
<dbReference type="Pfam" id="PF00528">
    <property type="entry name" value="BPD_transp_1"/>
    <property type="match status" value="1"/>
</dbReference>
<feature type="transmembrane region" description="Helical" evidence="9">
    <location>
        <begin position="36"/>
        <end position="53"/>
    </location>
</feature>
<comment type="subcellular location">
    <subcellularLocation>
        <location evidence="1 9">Cell membrane</location>
        <topology evidence="1 9">Multi-pass membrane protein</topology>
    </subcellularLocation>
</comment>
<dbReference type="RefSeq" id="WP_335675271.1">
    <property type="nucleotide sequence ID" value="NZ_CP014989.1"/>
</dbReference>
<keyword evidence="3 9" id="KW-0813">Transport</keyword>
<evidence type="ECO:0000256" key="1">
    <source>
        <dbReference type="ARBA" id="ARBA00004651"/>
    </source>
</evidence>
<dbReference type="Proteomes" id="UP000092482">
    <property type="component" value="Chromosome"/>
</dbReference>
<keyword evidence="6 9" id="KW-0812">Transmembrane</keyword>
<reference evidence="12 13" key="1">
    <citation type="submission" date="2016-03" db="EMBL/GenBank/DDBJ databases">
        <title>Shallow-sea hydrothermal system.</title>
        <authorList>
            <person name="Tang K."/>
        </authorList>
    </citation>
    <scope>NUCLEOTIDE SEQUENCE [LARGE SCALE GENOMIC DNA]</scope>
    <source>
        <strain evidence="12 13">JLT9</strain>
    </source>
</reference>
<evidence type="ECO:0000256" key="10">
    <source>
        <dbReference type="RuleBase" id="RU367050"/>
    </source>
</evidence>
<dbReference type="Gene3D" id="1.10.3720.10">
    <property type="entry name" value="MetI-like"/>
    <property type="match status" value="1"/>
</dbReference>
<evidence type="ECO:0000256" key="5">
    <source>
        <dbReference type="ARBA" id="ARBA00022597"/>
    </source>
</evidence>
<dbReference type="CDD" id="cd06261">
    <property type="entry name" value="TM_PBP2"/>
    <property type="match status" value="1"/>
</dbReference>
<dbReference type="Pfam" id="PF16296">
    <property type="entry name" value="TM_PBP2_N"/>
    <property type="match status" value="1"/>
</dbReference>
<dbReference type="SUPFAM" id="SSF161098">
    <property type="entry name" value="MetI-like"/>
    <property type="match status" value="1"/>
</dbReference>
<dbReference type="Gene3D" id="1.20.58.370">
    <property type="entry name" value="MalF N-terminal region-like"/>
    <property type="match status" value="1"/>
</dbReference>
<dbReference type="PROSITE" id="PS50928">
    <property type="entry name" value="ABC_TM1"/>
    <property type="match status" value="1"/>
</dbReference>
<dbReference type="GO" id="GO:1990060">
    <property type="term" value="C:maltose transport complex"/>
    <property type="evidence" value="ECO:0007669"/>
    <property type="project" value="TreeGrafter"/>
</dbReference>
<evidence type="ECO:0000313" key="13">
    <source>
        <dbReference type="Proteomes" id="UP000092482"/>
    </source>
</evidence>
<evidence type="ECO:0000256" key="3">
    <source>
        <dbReference type="ARBA" id="ARBA00022448"/>
    </source>
</evidence>
<evidence type="ECO:0000256" key="2">
    <source>
        <dbReference type="ARBA" id="ARBA00009047"/>
    </source>
</evidence>
<feature type="transmembrane region" description="Helical" evidence="9">
    <location>
        <begin position="352"/>
        <end position="375"/>
    </location>
</feature>
<evidence type="ECO:0000256" key="8">
    <source>
        <dbReference type="ARBA" id="ARBA00023136"/>
    </source>
</evidence>
<dbReference type="PANTHER" id="PTHR47314:SF1">
    <property type="entry name" value="MALTOSE_MALTODEXTRIN TRANSPORT SYSTEM PERMEASE PROTEIN MALF"/>
    <property type="match status" value="1"/>
</dbReference>
<evidence type="ECO:0000259" key="11">
    <source>
        <dbReference type="PROSITE" id="PS50928"/>
    </source>
</evidence>
<keyword evidence="13" id="KW-1185">Reference proteome</keyword>
<comment type="function">
    <text evidence="10">Part of the ABC transporter complex MalEFGK involved in maltose/maltodextrin import. Probably responsible for the translocation of the substrate across the membrane.</text>
</comment>
<dbReference type="SUPFAM" id="SSF160964">
    <property type="entry name" value="MalF N-terminal region-like"/>
    <property type="match status" value="1"/>
</dbReference>
<dbReference type="InterPro" id="IPR035906">
    <property type="entry name" value="MetI-like_sf"/>
</dbReference>
<dbReference type="GO" id="GO:0015423">
    <property type="term" value="F:ABC-type maltose transporter activity"/>
    <property type="evidence" value="ECO:0007669"/>
    <property type="project" value="TreeGrafter"/>
</dbReference>
<evidence type="ECO:0000256" key="4">
    <source>
        <dbReference type="ARBA" id="ARBA00022475"/>
    </source>
</evidence>
<keyword evidence="5 10" id="KW-0762">Sugar transport</keyword>
<dbReference type="InterPro" id="IPR035277">
    <property type="entry name" value="MalF_N"/>
</dbReference>
<keyword evidence="4 10" id="KW-1003">Cell membrane</keyword>
<evidence type="ECO:0000256" key="7">
    <source>
        <dbReference type="ARBA" id="ARBA00022989"/>
    </source>
</evidence>
<evidence type="ECO:0000256" key="6">
    <source>
        <dbReference type="ARBA" id="ARBA00022692"/>
    </source>
</evidence>
<feature type="transmembrane region" description="Helical" evidence="9">
    <location>
        <begin position="395"/>
        <end position="417"/>
    </location>
</feature>
<dbReference type="InterPro" id="IPR000515">
    <property type="entry name" value="MetI-like"/>
</dbReference>
<feature type="transmembrane region" description="Helical" evidence="9">
    <location>
        <begin position="316"/>
        <end position="340"/>
    </location>
</feature>
<protein>
    <recommendedName>
        <fullName evidence="10">Maltose/maltodextrin transport system permease protein</fullName>
    </recommendedName>
</protein>
<feature type="domain" description="ABC transmembrane type-1" evidence="11">
    <location>
        <begin position="316"/>
        <end position="534"/>
    </location>
</feature>
<evidence type="ECO:0000256" key="9">
    <source>
        <dbReference type="RuleBase" id="RU363032"/>
    </source>
</evidence>
<dbReference type="PANTHER" id="PTHR47314">
    <property type="entry name" value="MALTOSE/MALTODEXTRIN TRANSPORT SYSTEM PERMEASE PROTEIN MALF"/>
    <property type="match status" value="1"/>
</dbReference>
<dbReference type="GO" id="GO:0042956">
    <property type="term" value="P:maltodextrin transmembrane transport"/>
    <property type="evidence" value="ECO:0007669"/>
    <property type="project" value="TreeGrafter"/>
</dbReference>
<comment type="similarity">
    <text evidence="2 10">Belongs to the binding-protein-dependent transport system permease family. MalFG subfamily.</text>
</comment>
<feature type="transmembrane region" description="Helical" evidence="9">
    <location>
        <begin position="448"/>
        <end position="469"/>
    </location>
</feature>
<dbReference type="InterPro" id="IPR032550">
    <property type="entry name" value="TM_PBP2_N"/>
</dbReference>
<proteinExistence type="inferred from homology"/>
<name>A0A1B1NF29_9MICO</name>
<sequence>MMSETERSERDAALQSLEPTGEGLEFSSRTPLWVQIVKWGSIGLSIVVLGWMAQQIIEAGHWLMVSMVGFIALCVIAVYATRRAIPAKYLFPGVLLMLLLQIWPLVYTVQISFTNFGDGHISSKEEAIASITSNSVREVEGSSRYALNIAVPEGSDVATGDVAYLLTDAEDNYYVGTLDGLEELPADGVEAGPTGRIISAPGWTTLTPQQVNERSADLADFGVPVFDDAGEQTAGIKQVGLSEAFVGTPTKVYDEEADTITDTVTGTVYVAEDANFVPENGEGAALPQGWREFVGFDNYTSAFTNPTLREGLTKVFVWNVFFAAFTVGATFILGMAIAILMNDERLKGKAIYRSILILPYALPIYVTALVWASMFNQDFGLINGLFGLDIPWLTNAWWARAALLLTNLWLGFPYWFIVCTGALQAIPNDVKEAAQIDGAGPLTTIRKVIMPLLLVAVGPLMIASFAFNFNNFSLIWLFNQGGPFVGGQSSIGSTDLLISLAYRLALGGATPSFGFASAISVIIFFLVATISYFGFRQTAALEDVN</sequence>
<keyword evidence="8 9" id="KW-0472">Membrane</keyword>
<dbReference type="STRING" id="1758689.SGUI_2635"/>
<accession>A0A1B1NF29</accession>
<dbReference type="PATRIC" id="fig|1758689.4.peg.2751"/>
<feature type="transmembrane region" description="Helical" evidence="9">
    <location>
        <begin position="89"/>
        <end position="107"/>
    </location>
</feature>
<organism evidence="12 13">
    <name type="scientific">Serinicoccus hydrothermalis</name>
    <dbReference type="NCBI Taxonomy" id="1758689"/>
    <lineage>
        <taxon>Bacteria</taxon>
        <taxon>Bacillati</taxon>
        <taxon>Actinomycetota</taxon>
        <taxon>Actinomycetes</taxon>
        <taxon>Micrococcales</taxon>
        <taxon>Ornithinimicrobiaceae</taxon>
        <taxon>Serinicoccus</taxon>
    </lineage>
</organism>
<gene>
    <name evidence="12" type="ORF">SGUI_2635</name>
</gene>
<evidence type="ECO:0000313" key="12">
    <source>
        <dbReference type="EMBL" id="ANS80031.1"/>
    </source>
</evidence>
<feature type="transmembrane region" description="Helical" evidence="9">
    <location>
        <begin position="59"/>
        <end position="80"/>
    </location>
</feature>
<dbReference type="KEGG" id="serj:SGUI_2635"/>
<dbReference type="AlphaFoldDB" id="A0A1B1NF29"/>
<dbReference type="EMBL" id="CP014989">
    <property type="protein sequence ID" value="ANS80031.1"/>
    <property type="molecule type" value="Genomic_DNA"/>
</dbReference>
<keyword evidence="7 9" id="KW-1133">Transmembrane helix</keyword>